<name>A0A3P7RWS5_9FIRM</name>
<keyword evidence="1" id="KW-1133">Transmembrane helix</keyword>
<gene>
    <name evidence="2" type="ORF">PATL70BA_1314</name>
</gene>
<dbReference type="RefSeq" id="WP_125136560.1">
    <property type="nucleotide sequence ID" value="NZ_LR130778.1"/>
</dbReference>
<dbReference type="Proteomes" id="UP000279029">
    <property type="component" value="Chromosome"/>
</dbReference>
<keyword evidence="3" id="KW-1185">Reference proteome</keyword>
<proteinExistence type="predicted"/>
<organism evidence="2 3">
    <name type="scientific">Petrocella atlantisensis</name>
    <dbReference type="NCBI Taxonomy" id="2173034"/>
    <lineage>
        <taxon>Bacteria</taxon>
        <taxon>Bacillati</taxon>
        <taxon>Bacillota</taxon>
        <taxon>Clostridia</taxon>
        <taxon>Lachnospirales</taxon>
        <taxon>Vallitaleaceae</taxon>
        <taxon>Petrocella</taxon>
    </lineage>
</organism>
<accession>A0A3P7RWS5</accession>
<dbReference type="AlphaFoldDB" id="A0A3P7RWS5"/>
<dbReference type="KEGG" id="cbar:PATL70BA_1314"/>
<keyword evidence="1" id="KW-0472">Membrane</keyword>
<protein>
    <recommendedName>
        <fullName evidence="4">SHOCT domain-containing protein</fullName>
    </recommendedName>
</protein>
<reference evidence="2 3" key="1">
    <citation type="submission" date="2018-09" db="EMBL/GenBank/DDBJ databases">
        <authorList>
            <person name="Postec A."/>
        </authorList>
    </citation>
    <scope>NUCLEOTIDE SEQUENCE [LARGE SCALE GENOMIC DNA]</scope>
    <source>
        <strain evidence="2">70B-A</strain>
    </source>
</reference>
<evidence type="ECO:0000256" key="1">
    <source>
        <dbReference type="SAM" id="Phobius"/>
    </source>
</evidence>
<evidence type="ECO:0000313" key="3">
    <source>
        <dbReference type="Proteomes" id="UP000279029"/>
    </source>
</evidence>
<evidence type="ECO:0000313" key="2">
    <source>
        <dbReference type="EMBL" id="VDN47196.1"/>
    </source>
</evidence>
<sequence length="84" mass="9751">MMNGYFSNGYYGSASCFRFMNNGWGILTTLGVIITISLLFYFVVYNSKKKTSYDAASENLKMKYVQGDITEEEYLRRKDIINKK</sequence>
<evidence type="ECO:0008006" key="4">
    <source>
        <dbReference type="Google" id="ProtNLM"/>
    </source>
</evidence>
<dbReference type="OrthoDB" id="5461404at2"/>
<feature type="transmembrane region" description="Helical" evidence="1">
    <location>
        <begin position="24"/>
        <end position="44"/>
    </location>
</feature>
<keyword evidence="1" id="KW-0812">Transmembrane</keyword>
<dbReference type="EMBL" id="LR130778">
    <property type="protein sequence ID" value="VDN47196.1"/>
    <property type="molecule type" value="Genomic_DNA"/>
</dbReference>